<keyword evidence="2" id="KW-0378">Hydrolase</keyword>
<evidence type="ECO:0000313" key="6">
    <source>
        <dbReference type="Proteomes" id="UP001497522"/>
    </source>
</evidence>
<keyword evidence="6" id="KW-1185">Reference proteome</keyword>
<feature type="compositionally biased region" description="Basic and acidic residues" evidence="3">
    <location>
        <begin position="991"/>
        <end position="1001"/>
    </location>
</feature>
<dbReference type="EMBL" id="OZ023703">
    <property type="protein sequence ID" value="CAK9871146.1"/>
    <property type="molecule type" value="Genomic_DNA"/>
</dbReference>
<dbReference type="SUPFAM" id="SSF48371">
    <property type="entry name" value="ARM repeat"/>
    <property type="match status" value="1"/>
</dbReference>
<dbReference type="SMART" id="SM00913">
    <property type="entry name" value="IBN_N"/>
    <property type="match status" value="1"/>
</dbReference>
<dbReference type="InterPro" id="IPR036691">
    <property type="entry name" value="Endo/exonu/phosph_ase_sf"/>
</dbReference>
<organism evidence="5 6">
    <name type="scientific">Sphagnum jensenii</name>
    <dbReference type="NCBI Taxonomy" id="128206"/>
    <lineage>
        <taxon>Eukaryota</taxon>
        <taxon>Viridiplantae</taxon>
        <taxon>Streptophyta</taxon>
        <taxon>Embryophyta</taxon>
        <taxon>Bryophyta</taxon>
        <taxon>Sphagnophytina</taxon>
        <taxon>Sphagnopsida</taxon>
        <taxon>Sphagnales</taxon>
        <taxon>Sphagnaceae</taxon>
        <taxon>Sphagnum</taxon>
    </lineage>
</organism>
<dbReference type="InterPro" id="IPR011989">
    <property type="entry name" value="ARM-like"/>
</dbReference>
<feature type="domain" description="Importin N-terminal" evidence="4">
    <location>
        <begin position="33"/>
        <end position="103"/>
    </location>
</feature>
<accession>A0ABP1B7I2</accession>
<evidence type="ECO:0000256" key="3">
    <source>
        <dbReference type="SAM" id="MobiDB-lite"/>
    </source>
</evidence>
<reference evidence="5 6" key="1">
    <citation type="submission" date="2024-03" db="EMBL/GenBank/DDBJ databases">
        <authorList>
            <consortium name="ELIXIR-Norway"/>
            <consortium name="Elixir Norway"/>
        </authorList>
    </citation>
    <scope>NUCLEOTIDE SEQUENCE [LARGE SCALE GENOMIC DNA]</scope>
</reference>
<name>A0ABP1B7I2_9BRYO</name>
<dbReference type="PROSITE" id="PS50166">
    <property type="entry name" value="IMPORTIN_B_NT"/>
    <property type="match status" value="1"/>
</dbReference>
<dbReference type="Pfam" id="PF22669">
    <property type="entry name" value="Exo_endo_phos2"/>
    <property type="match status" value="1"/>
</dbReference>
<dbReference type="Gene3D" id="3.60.10.10">
    <property type="entry name" value="Endonuclease/exonuclease/phosphatase"/>
    <property type="match status" value="2"/>
</dbReference>
<sequence>MEAMVDMTCVGQEQIAQWLHAVASSRDAVVQTATQHLEAAHNIPQFPLLLLTLSAEGQEKGQRVAAATFLKNFLKKQWTEEGSTMSAKERCNFRNQLVEVLLCIDGLVLKQLAEALHQVAINDFAKAMMWPELVPTLKAAIQNSDVMIDTKPSRFKTINVLLCLQQIIKPFRYSMDPMVALDPVPDQLELICKELLAPLHDMFHRLVQQLAGSKEKAFLQHDNILLIICKCFHHAMKVHMPPSLLTCLELWFEDIVVLLDMIGLKRSIDFPDPEPQLKLWKRCLHICCNLVTQHHKHVDKFLPPMSSAVLKIVGHMANVKELHPMQQCILSVSFDIMSIILETGPGWQLLAPHFSDLLEKAIFPTLIMREMDIVEWEEDGDEYLQKNLPTDVLQNEGSGGKEVLTPRRSALNLLGLIATAKGPPTAVAVKNVDPQQQKKEAKRKNKDDQEMAGDILVMPFLSQFPLPPDGSPPTSERVINYYGVIMAYASIQQFFDSQEDEMVTVMLQTCVFPLYSMLSPNPYLLANANWLLAELATCLPEDLSDDVFNSLTKALLAPDASGISWQPVRASAAGALSLLLQEDYKPTKWLPLLQAAVAGACKPDKEACVSLHLLAAVAESGEEDVAPYVPAISAEIQRELSHHFPPHPQPWPQMVELGFAALASLAQTWDSAEPDEDEDDGKALLAWKAGSSTMASTFSCLLQQAWLTPPQEGTPKSHATPLSSCLSNASVLLATILRCTPDADITVNMSVELLLLVWANLVANWTVWADEEDEFVFDAIQEAIALQGRHPMLHFTQVDAAVSPNSILDCLSIFATTAMDSTYPSACWRACRCSHALLHVSSMSFEGEEISKALVPRFSKVATKRLQQLSSVIVPLAKPLILVISMCFIMLPDTVEKILSAGEDAGAVNDDSTSHGLLMWAEALAGLAGSKLEPGLSLESEMKLAAMGLQKVLDHMIQYDMLQGHQACQTAHHCLCSLLEVTIDLKELLESSETNESHPGSDSEDGDDKYNDNEEEDDSNEEETREFTERMNQLDCEHKQFKEFLMSVECTHRANRNPSLLSGPEYGIAVGSWNVAGMLPPDDIDLREWLDTSEPADIYVIGFQEIVPLIACNVVCMEDEAPIPIWEGLIHHTLNNKIQVFNADDPLLSYREPPITSQCDVCSHHVPEVSGTNSLLKTVRNEEDELSALLPPEQQLSNSTILHHKQAQINCLTSKQNMSGLENETLHLHPREDSTSIEWSAGATMEDDKESMSFAPSVSSTSAMFSSPCRHNQFLRIVSKQMVGIFITIWIRSDLWHHVHDIKVCSVGCGIFNYLGNKGAVSVSLFLHQTSFCFVCTHLKSGHEEGDELRRNADVAEILRRTTFPRLMKHPRIELPKTIMTHDRIIWLGDLNYRVDAPDEYTWELVNQGAWESLLQKDQLTLEQRAGRVFEGWHENPICFPPTYKFIINSDEYFGKDAPIGTKRRTPAWCDRILWYGKGLRQLEYKQAESQLSDHRPVSSTFMAEVEIKSCVKLKRACSKNAKVEAEELLEPRTTMTISDNILVL</sequence>
<evidence type="ECO:0000256" key="1">
    <source>
        <dbReference type="ARBA" id="ARBA00010768"/>
    </source>
</evidence>
<dbReference type="PANTHER" id="PTHR45666">
    <property type="entry name" value="TYPE IV INOSITOL POLYPHOSPHATE 5-PHOSPHATASE 9"/>
    <property type="match status" value="1"/>
</dbReference>
<dbReference type="SUPFAM" id="SSF56219">
    <property type="entry name" value="DNase I-like"/>
    <property type="match status" value="1"/>
</dbReference>
<evidence type="ECO:0000259" key="4">
    <source>
        <dbReference type="PROSITE" id="PS50166"/>
    </source>
</evidence>
<dbReference type="InterPro" id="IPR000300">
    <property type="entry name" value="IPPc"/>
</dbReference>
<proteinExistence type="inferred from homology"/>
<dbReference type="Proteomes" id="UP001497522">
    <property type="component" value="Chromosome 2"/>
</dbReference>
<protein>
    <recommendedName>
        <fullName evidence="4">Importin N-terminal domain-containing protein</fullName>
    </recommendedName>
</protein>
<gene>
    <name evidence="5" type="ORF">CSSPJE1EN2_LOCUS13814</name>
</gene>
<dbReference type="PANTHER" id="PTHR45666:SF22">
    <property type="entry name" value="TYPE I INOSITOL POLYPHOSPHATE 5-PHOSPHATASE 4"/>
    <property type="match status" value="1"/>
</dbReference>
<feature type="compositionally biased region" description="Acidic residues" evidence="3">
    <location>
        <begin position="1002"/>
        <end position="1024"/>
    </location>
</feature>
<dbReference type="Gene3D" id="1.25.10.10">
    <property type="entry name" value="Leucine-rich Repeat Variant"/>
    <property type="match status" value="1"/>
</dbReference>
<dbReference type="InterPro" id="IPR045849">
    <property type="entry name" value="IP5P_plant"/>
</dbReference>
<dbReference type="InterPro" id="IPR001494">
    <property type="entry name" value="Importin-beta_N"/>
</dbReference>
<evidence type="ECO:0000313" key="5">
    <source>
        <dbReference type="EMBL" id="CAK9871146.1"/>
    </source>
</evidence>
<dbReference type="SMART" id="SM00128">
    <property type="entry name" value="IPPc"/>
    <property type="match status" value="1"/>
</dbReference>
<dbReference type="InterPro" id="IPR016024">
    <property type="entry name" value="ARM-type_fold"/>
</dbReference>
<feature type="region of interest" description="Disordered" evidence="3">
    <location>
        <begin position="991"/>
        <end position="1030"/>
    </location>
</feature>
<evidence type="ECO:0000256" key="2">
    <source>
        <dbReference type="ARBA" id="ARBA00022801"/>
    </source>
</evidence>
<comment type="similarity">
    <text evidence="1">Belongs to the inositol polyphosphate 5-phosphatase family.</text>
</comment>
<dbReference type="Pfam" id="PF03810">
    <property type="entry name" value="IBN_N"/>
    <property type="match status" value="1"/>
</dbReference>